<reference evidence="3 5" key="2">
    <citation type="journal article" date="2019" name="Nat. Med.">
        <title>A library of human gut bacterial isolates paired with longitudinal multiomics data enables mechanistic microbiome research.</title>
        <authorList>
            <person name="Poyet M."/>
            <person name="Groussin M."/>
            <person name="Gibbons S.M."/>
            <person name="Avila-Pacheco J."/>
            <person name="Jiang X."/>
            <person name="Kearney S.M."/>
            <person name="Perrotta A.R."/>
            <person name="Berdy B."/>
            <person name="Zhao S."/>
            <person name="Lieberman T.D."/>
            <person name="Swanson P.K."/>
            <person name="Smith M."/>
            <person name="Roesemann S."/>
            <person name="Alexander J.E."/>
            <person name="Rich S.A."/>
            <person name="Livny J."/>
            <person name="Vlamakis H."/>
            <person name="Clish C."/>
            <person name="Bullock K."/>
            <person name="Deik A."/>
            <person name="Scott J."/>
            <person name="Pierce K.A."/>
            <person name="Xavier R.J."/>
            <person name="Alm E.J."/>
        </authorList>
    </citation>
    <scope>NUCLEOTIDE SEQUENCE [LARGE SCALE GENOMIC DNA]</scope>
    <source>
        <strain evidence="3 5">BIOML-A1</strain>
    </source>
</reference>
<sequence>MKKKLTAILLAAAMAVTGLFTAMTPEKANAAEWEACDIPVIKDVSEFDAVSAMYSKTITVTKKDKNIEQGYGSFQLKSDSWVILKTTSSLVTSQEDGHQTHIEVFSDASASNKVLETGDGYWEYDGDQYTILKKGTYYFHTKSSCQNYDTFTGNINVVAAAIPTSKLIQTGVKKNSKKTSATVSFSNVLGTHVRAVQYQKGSIGKSHNEDKKYWKQYIMSGMYSGDYDLAKGKSPKFVTEKGEKYSFKVKKNGKYTIWISDDKGNIYTKVVTVKGLKK</sequence>
<dbReference type="EMBL" id="CYXV01000005">
    <property type="protein sequence ID" value="CUM89820.1"/>
    <property type="molecule type" value="Genomic_DNA"/>
</dbReference>
<keyword evidence="1" id="KW-0732">Signal</keyword>
<gene>
    <name evidence="2" type="ORF">ERS852420_01382</name>
    <name evidence="3" type="ORF">GMD30_01425</name>
</gene>
<evidence type="ECO:0000313" key="3">
    <source>
        <dbReference type="EMBL" id="MTR80386.1"/>
    </source>
</evidence>
<dbReference type="GeneID" id="99748970"/>
<name>A0A173SHZ2_9FIRM</name>
<evidence type="ECO:0000313" key="4">
    <source>
        <dbReference type="Proteomes" id="UP000095495"/>
    </source>
</evidence>
<dbReference type="RefSeq" id="WP_055262219.1">
    <property type="nucleotide sequence ID" value="NZ_CYXV01000005.1"/>
</dbReference>
<dbReference type="Proteomes" id="UP000095495">
    <property type="component" value="Unassembled WGS sequence"/>
</dbReference>
<evidence type="ECO:0000313" key="2">
    <source>
        <dbReference type="EMBL" id="CUM89820.1"/>
    </source>
</evidence>
<reference evidence="2 4" key="1">
    <citation type="submission" date="2015-09" db="EMBL/GenBank/DDBJ databases">
        <authorList>
            <consortium name="Pathogen Informatics"/>
        </authorList>
    </citation>
    <scope>NUCLEOTIDE SEQUENCE [LARGE SCALE GENOMIC DNA]</scope>
    <source>
        <strain evidence="2 4">2789STDY5608863</strain>
    </source>
</reference>
<evidence type="ECO:0000313" key="5">
    <source>
        <dbReference type="Proteomes" id="UP000446657"/>
    </source>
</evidence>
<dbReference type="Proteomes" id="UP000446657">
    <property type="component" value="Unassembled WGS sequence"/>
</dbReference>
<proteinExistence type="predicted"/>
<protein>
    <submittedName>
        <fullName evidence="2">Uncharacterized protein</fullName>
    </submittedName>
</protein>
<feature type="chain" id="PRO_5036007579" evidence="1">
    <location>
        <begin position="31"/>
        <end position="278"/>
    </location>
</feature>
<accession>A0A173SHZ2</accession>
<dbReference type="AlphaFoldDB" id="A0A173SHZ2"/>
<organism evidence="2 4">
    <name type="scientific">Roseburia faecis</name>
    <dbReference type="NCBI Taxonomy" id="301302"/>
    <lineage>
        <taxon>Bacteria</taxon>
        <taxon>Bacillati</taxon>
        <taxon>Bacillota</taxon>
        <taxon>Clostridia</taxon>
        <taxon>Lachnospirales</taxon>
        <taxon>Lachnospiraceae</taxon>
        <taxon>Roseburia</taxon>
    </lineage>
</organism>
<evidence type="ECO:0000256" key="1">
    <source>
        <dbReference type="SAM" id="SignalP"/>
    </source>
</evidence>
<dbReference type="EMBL" id="WNAL01000002">
    <property type="protein sequence ID" value="MTR80386.1"/>
    <property type="molecule type" value="Genomic_DNA"/>
</dbReference>
<feature type="signal peptide" evidence="1">
    <location>
        <begin position="1"/>
        <end position="30"/>
    </location>
</feature>